<evidence type="ECO:0000256" key="1">
    <source>
        <dbReference type="SAM" id="SignalP"/>
    </source>
</evidence>
<accession>A0ABW5BBZ6</accession>
<dbReference type="PANTHER" id="PTHR43377">
    <property type="entry name" value="BILIVERDIN REDUCTASE A"/>
    <property type="match status" value="1"/>
</dbReference>
<dbReference type="Gene3D" id="3.30.360.10">
    <property type="entry name" value="Dihydrodipicolinate Reductase, domain 2"/>
    <property type="match status" value="1"/>
</dbReference>
<feature type="domain" description="Gfo/Idh/MocA-like oxidoreductase N-terminal" evidence="2">
    <location>
        <begin position="31"/>
        <end position="149"/>
    </location>
</feature>
<dbReference type="InterPro" id="IPR055170">
    <property type="entry name" value="GFO_IDH_MocA-like_dom"/>
</dbReference>
<dbReference type="Pfam" id="PF01408">
    <property type="entry name" value="GFO_IDH_MocA"/>
    <property type="match status" value="1"/>
</dbReference>
<evidence type="ECO:0000313" key="4">
    <source>
        <dbReference type="EMBL" id="MFD2202458.1"/>
    </source>
</evidence>
<dbReference type="Proteomes" id="UP001597414">
    <property type="component" value="Unassembled WGS sequence"/>
</dbReference>
<reference evidence="5" key="1">
    <citation type="journal article" date="2019" name="Int. J. Syst. Evol. Microbiol.">
        <title>The Global Catalogue of Microorganisms (GCM) 10K type strain sequencing project: providing services to taxonomists for standard genome sequencing and annotation.</title>
        <authorList>
            <consortium name="The Broad Institute Genomics Platform"/>
            <consortium name="The Broad Institute Genome Sequencing Center for Infectious Disease"/>
            <person name="Wu L."/>
            <person name="Ma J."/>
        </authorList>
    </citation>
    <scope>NUCLEOTIDE SEQUENCE [LARGE SCALE GENOMIC DNA]</scope>
    <source>
        <strain evidence="5">KCTC 19812</strain>
    </source>
</reference>
<dbReference type="EMBL" id="JBHUIV010000018">
    <property type="protein sequence ID" value="MFD2202458.1"/>
    <property type="molecule type" value="Genomic_DNA"/>
</dbReference>
<evidence type="ECO:0000313" key="5">
    <source>
        <dbReference type="Proteomes" id="UP001597414"/>
    </source>
</evidence>
<name>A0ABW5BBZ6_9BACT</name>
<sequence length="375" mass="42553">MPNTFRLFFISFLFLLIQQSIFAQQLDDKPVRFVMVGLSHGHSHWIFQKQFQGDFELAGVYESDSQLVDQFKKTYRLKDDLFFSDLDRMLDEVQPEGALAFGPISEHLNVVRSCAPRGIHVMVEKPLAFDVSHAREMETLAKTHKIHLLTNYETSWYPTTDAILRFFSEPKDDLGPIRKAVFHHGHRGPKEIGVGPEFLTWLTDPDKNGAGALIDFGCYGANIMTALIKGERPVSIMALAQTHKPDIYPLVDDEASILIEYKDAQAIIQASWNWPFDRKDMEVYGANGYCIALDREKLKARFKGQATEELNLIYAKDTGTIANPFEYFVDVIRGDLKIGEYGLYSLENNLLVVEILSAAMESAKTGKRIYLTGKN</sequence>
<protein>
    <submittedName>
        <fullName evidence="4">Gfo/Idh/MocA family protein</fullName>
    </submittedName>
</protein>
<dbReference type="PANTHER" id="PTHR43377:SF1">
    <property type="entry name" value="BILIVERDIN REDUCTASE A"/>
    <property type="match status" value="1"/>
</dbReference>
<comment type="caution">
    <text evidence="4">The sequence shown here is derived from an EMBL/GenBank/DDBJ whole genome shotgun (WGS) entry which is preliminary data.</text>
</comment>
<keyword evidence="5" id="KW-1185">Reference proteome</keyword>
<dbReference type="SUPFAM" id="SSF55347">
    <property type="entry name" value="Glyceraldehyde-3-phosphate dehydrogenase-like, C-terminal domain"/>
    <property type="match status" value="1"/>
</dbReference>
<dbReference type="SUPFAM" id="SSF51735">
    <property type="entry name" value="NAD(P)-binding Rossmann-fold domains"/>
    <property type="match status" value="1"/>
</dbReference>
<keyword evidence="1" id="KW-0732">Signal</keyword>
<gene>
    <name evidence="4" type="ORF">ACFSKV_12860</name>
</gene>
<dbReference type="Gene3D" id="3.40.50.720">
    <property type="entry name" value="NAD(P)-binding Rossmann-like Domain"/>
    <property type="match status" value="1"/>
</dbReference>
<feature type="signal peptide" evidence="1">
    <location>
        <begin position="1"/>
        <end position="23"/>
    </location>
</feature>
<proteinExistence type="predicted"/>
<evidence type="ECO:0000259" key="3">
    <source>
        <dbReference type="Pfam" id="PF22725"/>
    </source>
</evidence>
<dbReference type="InterPro" id="IPR036291">
    <property type="entry name" value="NAD(P)-bd_dom_sf"/>
</dbReference>
<dbReference type="InterPro" id="IPR051450">
    <property type="entry name" value="Gfo/Idh/MocA_Oxidoreductases"/>
</dbReference>
<dbReference type="RefSeq" id="WP_380803383.1">
    <property type="nucleotide sequence ID" value="NZ_JBHUIV010000018.1"/>
</dbReference>
<dbReference type="Pfam" id="PF22725">
    <property type="entry name" value="GFO_IDH_MocA_C3"/>
    <property type="match status" value="1"/>
</dbReference>
<evidence type="ECO:0000259" key="2">
    <source>
        <dbReference type="Pfam" id="PF01408"/>
    </source>
</evidence>
<organism evidence="4 5">
    <name type="scientific">Shivajiella indica</name>
    <dbReference type="NCBI Taxonomy" id="872115"/>
    <lineage>
        <taxon>Bacteria</taxon>
        <taxon>Pseudomonadati</taxon>
        <taxon>Bacteroidota</taxon>
        <taxon>Cytophagia</taxon>
        <taxon>Cytophagales</taxon>
        <taxon>Cyclobacteriaceae</taxon>
        <taxon>Shivajiella</taxon>
    </lineage>
</organism>
<feature type="chain" id="PRO_5047227120" evidence="1">
    <location>
        <begin position="24"/>
        <end position="375"/>
    </location>
</feature>
<feature type="domain" description="GFO/IDH/MocA-like oxidoreductase" evidence="3">
    <location>
        <begin position="173"/>
        <end position="289"/>
    </location>
</feature>
<dbReference type="InterPro" id="IPR000683">
    <property type="entry name" value="Gfo/Idh/MocA-like_OxRdtase_N"/>
</dbReference>